<dbReference type="OrthoDB" id="2634326at2759"/>
<dbReference type="EMBL" id="ML770059">
    <property type="protein sequence ID" value="KAE9384922.1"/>
    <property type="molecule type" value="Genomic_DNA"/>
</dbReference>
<feature type="region of interest" description="Disordered" evidence="1">
    <location>
        <begin position="682"/>
        <end position="707"/>
    </location>
</feature>
<evidence type="ECO:0000256" key="1">
    <source>
        <dbReference type="SAM" id="MobiDB-lite"/>
    </source>
</evidence>
<protein>
    <submittedName>
        <fullName evidence="2">Uncharacterized protein</fullName>
    </submittedName>
</protein>
<sequence length="865" mass="95500">MPNATVFDNALSIAGNWIHPFTTQLDSSFCAHRSVGFILLSVQSHFTKCIYPPLDILASKTLVPMPNSSSYSASSPELDLQCWHILRQYAGSNSINLPKVKEQLLNIFKDSIYEYNDSKWRPYLSRIVGIEPDTEDHIPIIAEIEEKIDYMVSAVYTTQASSPPPSLPLPPHPAASNVLEMELDMDSVLQSPSLPLPPHPAASNVLDMELDMDSVSQSPPVASFTPEPAAPGSSSFSPSGNSPRSLLSTQMSGKAKITLKEYTERKKQDKGYAAKRAQDYSPMKVDPPLSAIHDFLDLSTYLYATPAPPASAIPVAQDPQVPASSPCHPEVDLEAVTQDSPDSSTYLHATPAPPAPPTSAIPEAQEPQVPASSPRLCSFDGHVGAAFTQLGIFVTTPNMDVVHAPIGRCEMRMRRQNNFAKDDPLYWPQPYHYTVGHLAVIPYPNNSVDHPLHWAWYQPTSGDFKSVNVPGLAGTVCLAPTLEVEMVKLSRTVLETISKLTEEQQCDGHLWLQRWVPRLKNVDFLFALDCDIMGAFMSDLGIAADLFRVGIPLWLVCPLQQQPLAQIDHLVAPLDEEWSEKLRLRSLDTVDVSHERPPHLLIYVGLPGSFKRYARMAIFIHRQFAVSLVGTFGSGESTTPSGSLIPLGSVARSSATSSSLSSAVQTKLSEMESLDVTLHDWIAPPPPKPKAPPKKKQKLANPSSYVPPPTEPRNCFLPIIHDSWPIRLHVWDIASVSLLMMWLHICPALLWRLGLPNAKLFTNKQWRAMLEAADGFCTTPSQPLRAKMLTQLKSVLEDSRSVGIQIDAENIASVPALWNGVKVNLNTSLDVASLMLNIPIVIVERFAKYYNKNLPLKKIQRKNIW</sequence>
<feature type="region of interest" description="Disordered" evidence="1">
    <location>
        <begin position="213"/>
        <end position="251"/>
    </location>
</feature>
<evidence type="ECO:0000313" key="2">
    <source>
        <dbReference type="EMBL" id="KAE9384922.1"/>
    </source>
</evidence>
<feature type="compositionally biased region" description="Polar residues" evidence="1">
    <location>
        <begin position="337"/>
        <end position="347"/>
    </location>
</feature>
<dbReference type="AlphaFoldDB" id="A0A6A4GH25"/>
<organism evidence="2 3">
    <name type="scientific">Gymnopus androsaceus JB14</name>
    <dbReference type="NCBI Taxonomy" id="1447944"/>
    <lineage>
        <taxon>Eukaryota</taxon>
        <taxon>Fungi</taxon>
        <taxon>Dikarya</taxon>
        <taxon>Basidiomycota</taxon>
        <taxon>Agaricomycotina</taxon>
        <taxon>Agaricomycetes</taxon>
        <taxon>Agaricomycetidae</taxon>
        <taxon>Agaricales</taxon>
        <taxon>Marasmiineae</taxon>
        <taxon>Omphalotaceae</taxon>
        <taxon>Gymnopus</taxon>
    </lineage>
</organism>
<feature type="compositionally biased region" description="Low complexity" evidence="1">
    <location>
        <begin position="226"/>
        <end position="245"/>
    </location>
</feature>
<proteinExistence type="predicted"/>
<gene>
    <name evidence="2" type="ORF">BT96DRAFT_950224</name>
</gene>
<evidence type="ECO:0000313" key="3">
    <source>
        <dbReference type="Proteomes" id="UP000799118"/>
    </source>
</evidence>
<reference evidence="2" key="1">
    <citation type="journal article" date="2019" name="Environ. Microbiol.">
        <title>Fungal ecological strategies reflected in gene transcription - a case study of two litter decomposers.</title>
        <authorList>
            <person name="Barbi F."/>
            <person name="Kohler A."/>
            <person name="Barry K."/>
            <person name="Baskaran P."/>
            <person name="Daum C."/>
            <person name="Fauchery L."/>
            <person name="Ihrmark K."/>
            <person name="Kuo A."/>
            <person name="LaButti K."/>
            <person name="Lipzen A."/>
            <person name="Morin E."/>
            <person name="Grigoriev I.V."/>
            <person name="Henrissat B."/>
            <person name="Lindahl B."/>
            <person name="Martin F."/>
        </authorList>
    </citation>
    <scope>NUCLEOTIDE SEQUENCE</scope>
    <source>
        <strain evidence="2">JB14</strain>
    </source>
</reference>
<dbReference type="Proteomes" id="UP000799118">
    <property type="component" value="Unassembled WGS sequence"/>
</dbReference>
<name>A0A6A4GH25_9AGAR</name>
<keyword evidence="3" id="KW-1185">Reference proteome</keyword>
<accession>A0A6A4GH25</accession>
<feature type="region of interest" description="Disordered" evidence="1">
    <location>
        <begin position="337"/>
        <end position="372"/>
    </location>
</feature>